<evidence type="ECO:0000313" key="3">
    <source>
        <dbReference type="EMBL" id="KIO28727.1"/>
    </source>
</evidence>
<accession>A0A0C3M4X4</accession>
<evidence type="ECO:0000256" key="2">
    <source>
        <dbReference type="SAM" id="Phobius"/>
    </source>
</evidence>
<feature type="transmembrane region" description="Helical" evidence="2">
    <location>
        <begin position="95"/>
        <end position="118"/>
    </location>
</feature>
<dbReference type="Proteomes" id="UP000054248">
    <property type="component" value="Unassembled WGS sequence"/>
</dbReference>
<dbReference type="EMBL" id="KN822991">
    <property type="protein sequence ID" value="KIO28727.1"/>
    <property type="molecule type" value="Genomic_DNA"/>
</dbReference>
<feature type="compositionally biased region" description="Low complexity" evidence="1">
    <location>
        <begin position="75"/>
        <end position="84"/>
    </location>
</feature>
<dbReference type="OrthoDB" id="10460447at2759"/>
<gene>
    <name evidence="3" type="ORF">M407DRAFT_22151</name>
</gene>
<dbReference type="HOGENOM" id="CLU_1983209_0_0_1"/>
<sequence>MFGIRGAGRLASLAIRQATLWPARFSTAAAVSRTALKPTGSLKPTSSVIEAVRASRPLSTSARWSNVAQPPPSEPHATTTPTTPVRPKRLFIKRALFAGKLVVFLIGSSVGKSLFLIWSTELRTPN</sequence>
<name>A0A0C3M4X4_9AGAM</name>
<evidence type="ECO:0000313" key="4">
    <source>
        <dbReference type="Proteomes" id="UP000054248"/>
    </source>
</evidence>
<reference evidence="3 4" key="1">
    <citation type="submission" date="2014-04" db="EMBL/GenBank/DDBJ databases">
        <authorList>
            <consortium name="DOE Joint Genome Institute"/>
            <person name="Kuo A."/>
            <person name="Girlanda M."/>
            <person name="Perotto S."/>
            <person name="Kohler A."/>
            <person name="Nagy L.G."/>
            <person name="Floudas D."/>
            <person name="Copeland A."/>
            <person name="Barry K.W."/>
            <person name="Cichocki N."/>
            <person name="Veneault-Fourrey C."/>
            <person name="LaButti K."/>
            <person name="Lindquist E.A."/>
            <person name="Lipzen A."/>
            <person name="Lundell T."/>
            <person name="Morin E."/>
            <person name="Murat C."/>
            <person name="Sun H."/>
            <person name="Tunlid A."/>
            <person name="Henrissat B."/>
            <person name="Grigoriev I.V."/>
            <person name="Hibbett D.S."/>
            <person name="Martin F."/>
            <person name="Nordberg H.P."/>
            <person name="Cantor M.N."/>
            <person name="Hua S.X."/>
        </authorList>
    </citation>
    <scope>NUCLEOTIDE SEQUENCE [LARGE SCALE GENOMIC DNA]</scope>
    <source>
        <strain evidence="3 4">MUT 4182</strain>
    </source>
</reference>
<dbReference type="AlphaFoldDB" id="A0A0C3M4X4"/>
<feature type="compositionally biased region" description="Polar residues" evidence="1">
    <location>
        <begin position="57"/>
        <end position="68"/>
    </location>
</feature>
<proteinExistence type="predicted"/>
<feature type="region of interest" description="Disordered" evidence="1">
    <location>
        <begin position="54"/>
        <end position="84"/>
    </location>
</feature>
<keyword evidence="2" id="KW-0472">Membrane</keyword>
<organism evidence="3 4">
    <name type="scientific">Tulasnella calospora MUT 4182</name>
    <dbReference type="NCBI Taxonomy" id="1051891"/>
    <lineage>
        <taxon>Eukaryota</taxon>
        <taxon>Fungi</taxon>
        <taxon>Dikarya</taxon>
        <taxon>Basidiomycota</taxon>
        <taxon>Agaricomycotina</taxon>
        <taxon>Agaricomycetes</taxon>
        <taxon>Cantharellales</taxon>
        <taxon>Tulasnellaceae</taxon>
        <taxon>Tulasnella</taxon>
    </lineage>
</organism>
<keyword evidence="4" id="KW-1185">Reference proteome</keyword>
<reference evidence="4" key="2">
    <citation type="submission" date="2015-01" db="EMBL/GenBank/DDBJ databases">
        <title>Evolutionary Origins and Diversification of the Mycorrhizal Mutualists.</title>
        <authorList>
            <consortium name="DOE Joint Genome Institute"/>
            <consortium name="Mycorrhizal Genomics Consortium"/>
            <person name="Kohler A."/>
            <person name="Kuo A."/>
            <person name="Nagy L.G."/>
            <person name="Floudas D."/>
            <person name="Copeland A."/>
            <person name="Barry K.W."/>
            <person name="Cichocki N."/>
            <person name="Veneault-Fourrey C."/>
            <person name="LaButti K."/>
            <person name="Lindquist E.A."/>
            <person name="Lipzen A."/>
            <person name="Lundell T."/>
            <person name="Morin E."/>
            <person name="Murat C."/>
            <person name="Riley R."/>
            <person name="Ohm R."/>
            <person name="Sun H."/>
            <person name="Tunlid A."/>
            <person name="Henrissat B."/>
            <person name="Grigoriev I.V."/>
            <person name="Hibbett D.S."/>
            <person name="Martin F."/>
        </authorList>
    </citation>
    <scope>NUCLEOTIDE SEQUENCE [LARGE SCALE GENOMIC DNA]</scope>
    <source>
        <strain evidence="4">MUT 4182</strain>
    </source>
</reference>
<keyword evidence="2" id="KW-0812">Transmembrane</keyword>
<keyword evidence="2" id="KW-1133">Transmembrane helix</keyword>
<protein>
    <submittedName>
        <fullName evidence="3">Uncharacterized protein</fullName>
    </submittedName>
</protein>
<evidence type="ECO:0000256" key="1">
    <source>
        <dbReference type="SAM" id="MobiDB-lite"/>
    </source>
</evidence>